<evidence type="ECO:0000313" key="1">
    <source>
        <dbReference type="EMBL" id="CBI11814.1"/>
    </source>
</evidence>
<name>E6QX40_9ZZZZ</name>
<protein>
    <submittedName>
        <fullName evidence="1">Uncharacterized protein</fullName>
    </submittedName>
</protein>
<dbReference type="EMBL" id="CABR01000168">
    <property type="protein sequence ID" value="CBI11814.1"/>
    <property type="molecule type" value="Genomic_DNA"/>
</dbReference>
<proteinExistence type="predicted"/>
<dbReference type="AlphaFoldDB" id="E6QX40"/>
<comment type="caution">
    <text evidence="1">The sequence shown here is derived from an EMBL/GenBank/DDBJ whole genome shotgun (WGS) entry which is preliminary data.</text>
</comment>
<organism evidence="1">
    <name type="scientific">mine drainage metagenome</name>
    <dbReference type="NCBI Taxonomy" id="410659"/>
    <lineage>
        <taxon>unclassified sequences</taxon>
        <taxon>metagenomes</taxon>
        <taxon>ecological metagenomes</taxon>
    </lineage>
</organism>
<accession>E6QX40</accession>
<sequence>MNVRDAFRNILFNFLTNSNISFSHELTFIWKRVLLF</sequence>
<reference evidence="1" key="1">
    <citation type="submission" date="2009-10" db="EMBL/GenBank/DDBJ databases">
        <title>Diversity of trophic interactions inside an arsenic-rich microbial ecosystem.</title>
        <authorList>
            <person name="Bertin P.N."/>
            <person name="Heinrich-Salmeron A."/>
            <person name="Pelletier E."/>
            <person name="Goulhen-Chollet F."/>
            <person name="Arsene-Ploetze F."/>
            <person name="Gallien S."/>
            <person name="Calteau A."/>
            <person name="Vallenet D."/>
            <person name="Casiot C."/>
            <person name="Chane-Woon-Ming B."/>
            <person name="Giloteaux L."/>
            <person name="Barakat M."/>
            <person name="Bonnefoy V."/>
            <person name="Bruneel O."/>
            <person name="Chandler M."/>
            <person name="Cleiss J."/>
            <person name="Duran R."/>
            <person name="Elbaz-Poulichet F."/>
            <person name="Fonknechten N."/>
            <person name="Lauga B."/>
            <person name="Mornico D."/>
            <person name="Ortet P."/>
            <person name="Schaeffer C."/>
            <person name="Siguier P."/>
            <person name="Alexander Thil Smith A."/>
            <person name="Van Dorsselaer A."/>
            <person name="Weissenbach J."/>
            <person name="Medigue C."/>
            <person name="Le Paslier D."/>
        </authorList>
    </citation>
    <scope>NUCLEOTIDE SEQUENCE</scope>
</reference>
<gene>
    <name evidence="1" type="ORF">CARN7_2661</name>
</gene>